<dbReference type="InterPro" id="IPR045154">
    <property type="entry name" value="PCF11-like"/>
</dbReference>
<organism evidence="4 5">
    <name type="scientific">Mugilogobius chulae</name>
    <name type="common">yellowstripe goby</name>
    <dbReference type="NCBI Taxonomy" id="88201"/>
    <lineage>
        <taxon>Eukaryota</taxon>
        <taxon>Metazoa</taxon>
        <taxon>Chordata</taxon>
        <taxon>Craniata</taxon>
        <taxon>Vertebrata</taxon>
        <taxon>Euteleostomi</taxon>
        <taxon>Actinopterygii</taxon>
        <taxon>Neopterygii</taxon>
        <taxon>Teleostei</taxon>
        <taxon>Neoteleostei</taxon>
        <taxon>Acanthomorphata</taxon>
        <taxon>Gobiaria</taxon>
        <taxon>Gobiiformes</taxon>
        <taxon>Gobioidei</taxon>
        <taxon>Gobiidae</taxon>
        <taxon>Gobionellinae</taxon>
        <taxon>Mugilogobius</taxon>
    </lineage>
</organism>
<dbReference type="GO" id="GO:0005849">
    <property type="term" value="C:mRNA cleavage factor complex"/>
    <property type="evidence" value="ECO:0007669"/>
    <property type="project" value="InterPro"/>
</dbReference>
<gene>
    <name evidence="4" type="ORF">WMY93_007446</name>
</gene>
<dbReference type="GO" id="GO:0003729">
    <property type="term" value="F:mRNA binding"/>
    <property type="evidence" value="ECO:0007669"/>
    <property type="project" value="InterPro"/>
</dbReference>
<dbReference type="PANTHER" id="PTHR15921">
    <property type="entry name" value="PRE-MRNA CLEAVAGE COMPLEX II"/>
    <property type="match status" value="1"/>
</dbReference>
<dbReference type="AlphaFoldDB" id="A0AAW0PD24"/>
<dbReference type="Pfam" id="PF11526">
    <property type="entry name" value="Pfc11_Clp1_ID"/>
    <property type="match status" value="1"/>
</dbReference>
<comment type="caution">
    <text evidence="4">The sequence shown here is derived from an EMBL/GenBank/DDBJ whole genome shotgun (WGS) entry which is preliminary data.</text>
</comment>
<feature type="domain" description="PCFS4-like zinc finger" evidence="3">
    <location>
        <begin position="188"/>
        <end position="220"/>
    </location>
</feature>
<dbReference type="PANTHER" id="PTHR15921:SF3">
    <property type="entry name" value="PRE-MRNA CLEAVAGE COMPLEX 2 PROTEIN PCF11"/>
    <property type="match status" value="1"/>
</dbReference>
<feature type="compositionally biased region" description="Polar residues" evidence="1">
    <location>
        <begin position="50"/>
        <end position="59"/>
    </location>
</feature>
<dbReference type="Proteomes" id="UP001460270">
    <property type="component" value="Unassembled WGS sequence"/>
</dbReference>
<evidence type="ECO:0000313" key="4">
    <source>
        <dbReference type="EMBL" id="KAK7925136.1"/>
    </source>
</evidence>
<keyword evidence="5" id="KW-1185">Reference proteome</keyword>
<evidence type="ECO:0000313" key="5">
    <source>
        <dbReference type="Proteomes" id="UP001460270"/>
    </source>
</evidence>
<dbReference type="EMBL" id="JBBPFD010000005">
    <property type="protein sequence ID" value="KAK7925136.1"/>
    <property type="molecule type" value="Genomic_DNA"/>
</dbReference>
<dbReference type="GO" id="GO:0005737">
    <property type="term" value="C:cytoplasm"/>
    <property type="evidence" value="ECO:0007669"/>
    <property type="project" value="TreeGrafter"/>
</dbReference>
<feature type="domain" description="Pcf11 Clp1-ID" evidence="2">
    <location>
        <begin position="145"/>
        <end position="179"/>
    </location>
</feature>
<protein>
    <recommendedName>
        <fullName evidence="6">PCF11 cleavage and polyadenylation factor subunit</fullName>
    </recommendedName>
</protein>
<evidence type="ECO:0000259" key="3">
    <source>
        <dbReference type="Pfam" id="PF23228"/>
    </source>
</evidence>
<name>A0AAW0PD24_9GOBI</name>
<feature type="region of interest" description="Disordered" evidence="1">
    <location>
        <begin position="50"/>
        <end position="90"/>
    </location>
</feature>
<feature type="compositionally biased region" description="Acidic residues" evidence="1">
    <location>
        <begin position="73"/>
        <end position="88"/>
    </location>
</feature>
<evidence type="ECO:0000259" key="2">
    <source>
        <dbReference type="Pfam" id="PF11526"/>
    </source>
</evidence>
<dbReference type="Pfam" id="PF23228">
    <property type="entry name" value="zf_PCFS4"/>
    <property type="match status" value="1"/>
</dbReference>
<evidence type="ECO:0008006" key="6">
    <source>
        <dbReference type="Google" id="ProtNLM"/>
    </source>
</evidence>
<sequence>MQLLQTDVKLLSLTLFLRPQAPQPPENHFGQVDVNDLLSKLISTGIIKGSQTDTSTSQAPGGPPLAPVAAPVVEEEEDEEEPAEDDLPDLTSFSLDTMKVRYESVVTRLYTGNQCCLCSMRFTAAQTDLYADHLDWHFRQNHAGKVAAKKVTHRRWYYGLTDWIEFEEIADLEERAKSQSLRRKRGGSLCEICQEPFETYWVEEEEDWFLKNAIRVDDKNFHPACSRIIRT</sequence>
<proteinExistence type="predicted"/>
<evidence type="ECO:0000256" key="1">
    <source>
        <dbReference type="SAM" id="MobiDB-lite"/>
    </source>
</evidence>
<dbReference type="InterPro" id="IPR021605">
    <property type="entry name" value="Pcf11_Clp1-ID"/>
</dbReference>
<accession>A0AAW0PD24</accession>
<reference evidence="5" key="1">
    <citation type="submission" date="2024-04" db="EMBL/GenBank/DDBJ databases">
        <title>Salinicola lusitanus LLJ914,a marine bacterium isolated from the Okinawa Trough.</title>
        <authorList>
            <person name="Li J."/>
        </authorList>
    </citation>
    <scope>NUCLEOTIDE SEQUENCE [LARGE SCALE GENOMIC DNA]</scope>
</reference>
<dbReference type="InterPro" id="IPR057242">
    <property type="entry name" value="PCFS4-like"/>
</dbReference>
<dbReference type="GO" id="GO:0031124">
    <property type="term" value="P:mRNA 3'-end processing"/>
    <property type="evidence" value="ECO:0007669"/>
    <property type="project" value="InterPro"/>
</dbReference>
<dbReference type="GO" id="GO:0006369">
    <property type="term" value="P:termination of RNA polymerase II transcription"/>
    <property type="evidence" value="ECO:0007669"/>
    <property type="project" value="InterPro"/>
</dbReference>
<dbReference type="GO" id="GO:0000993">
    <property type="term" value="F:RNA polymerase II complex binding"/>
    <property type="evidence" value="ECO:0007669"/>
    <property type="project" value="InterPro"/>
</dbReference>